<proteinExistence type="predicted"/>
<comment type="caution">
    <text evidence="1">The sequence shown here is derived from an EMBL/GenBank/DDBJ whole genome shotgun (WGS) entry which is preliminary data.</text>
</comment>
<organism evidence="1 2">
    <name type="scientific">Acaulospora colombiana</name>
    <dbReference type="NCBI Taxonomy" id="27376"/>
    <lineage>
        <taxon>Eukaryota</taxon>
        <taxon>Fungi</taxon>
        <taxon>Fungi incertae sedis</taxon>
        <taxon>Mucoromycota</taxon>
        <taxon>Glomeromycotina</taxon>
        <taxon>Glomeromycetes</taxon>
        <taxon>Diversisporales</taxon>
        <taxon>Acaulosporaceae</taxon>
        <taxon>Acaulospora</taxon>
    </lineage>
</organism>
<name>A0ACA9NU21_9GLOM</name>
<accession>A0ACA9NU21</accession>
<reference evidence="1" key="1">
    <citation type="submission" date="2021-06" db="EMBL/GenBank/DDBJ databases">
        <authorList>
            <person name="Kallberg Y."/>
            <person name="Tangrot J."/>
            <person name="Rosling A."/>
        </authorList>
    </citation>
    <scope>NUCLEOTIDE SEQUENCE</scope>
    <source>
        <strain evidence="1">CL356</strain>
    </source>
</reference>
<keyword evidence="2" id="KW-1185">Reference proteome</keyword>
<feature type="non-terminal residue" evidence="1">
    <location>
        <position position="1"/>
    </location>
</feature>
<protein>
    <submittedName>
        <fullName evidence="1">6135_t:CDS:1</fullName>
    </submittedName>
</protein>
<dbReference type="Proteomes" id="UP000789525">
    <property type="component" value="Unassembled WGS sequence"/>
</dbReference>
<evidence type="ECO:0000313" key="2">
    <source>
        <dbReference type="Proteomes" id="UP000789525"/>
    </source>
</evidence>
<evidence type="ECO:0000313" key="1">
    <source>
        <dbReference type="EMBL" id="CAG8675792.1"/>
    </source>
</evidence>
<gene>
    <name evidence="1" type="ORF">ACOLOM_LOCUS9128</name>
</gene>
<dbReference type="EMBL" id="CAJVPT010025628">
    <property type="protein sequence ID" value="CAG8675792.1"/>
    <property type="molecule type" value="Genomic_DNA"/>
</dbReference>
<sequence>YWVIHASGETLENREEKTGGHCSLCVAGMQPAFYDISSFNSQHRVAKEQLYVGYSPFSIHKQELDSTFQKRFIIVRRLESKCPYDLKLARAYPIPDSQDTISEQLMDSA</sequence>